<organism evidence="2 3">
    <name type="scientific">Zymoseptoria tritici ST99CH_1A5</name>
    <dbReference type="NCBI Taxonomy" id="1276529"/>
    <lineage>
        <taxon>Eukaryota</taxon>
        <taxon>Fungi</taxon>
        <taxon>Dikarya</taxon>
        <taxon>Ascomycota</taxon>
        <taxon>Pezizomycotina</taxon>
        <taxon>Dothideomycetes</taxon>
        <taxon>Dothideomycetidae</taxon>
        <taxon>Mycosphaerellales</taxon>
        <taxon>Mycosphaerellaceae</taxon>
        <taxon>Zymoseptoria</taxon>
    </lineage>
</organism>
<sequence length="511" mass="59035">MPRPPPNYDYLREEIEVLLQVSGLTHNAVRAWMKEQKGVDISHATFERVIAAWGITTRPRRADLSAYDEERLRARIEELFWESDEDDATCYEILTIDGFALSKWQFVELRKSMGLYRRIPKDDQPSYDEIIKSVLVGVIKGGALEDYGYRNLAREMRNEFKLIGRNRIFKIAYRMNSAPFDARRIGKRVKVRSYLPKAKGPNHIWSVDAYCKLELFGIQIYCCINVYSRKIIWAYVGTMAKTKFSVFSQYLSAVDQLGFTPQILRADHSVETPMMADAHLCFRENQEGHQLRFNKAFWYTTSKGNNTIERFWGLGASAAFNRWRDLFIELRNNRLYDEDQRADRVAFLAVYVPIMRYTVWLFVGSHNRHRIRKHPEITGYVAGIPNTLYAYPELKGTENYGIYIDTAHPEIRQMVQNKDEFDLISYLPPATMHWVDHTLVEGGFPTELDGREQAANGEKLHVVAYLHLRAAAAAHLAAGGELVEFQRPAQGAGLQPRDRTREVFAANSFPL</sequence>
<dbReference type="PANTHER" id="PTHR46791">
    <property type="entry name" value="EXPRESSED PROTEIN"/>
    <property type="match status" value="1"/>
</dbReference>
<dbReference type="Proteomes" id="UP000215453">
    <property type="component" value="Chromosome 1"/>
</dbReference>
<proteinExistence type="predicted"/>
<accession>A0A1Y6L5E4</accession>
<dbReference type="Pfam" id="PF24764">
    <property type="entry name" value="rva_4"/>
    <property type="match status" value="1"/>
</dbReference>
<evidence type="ECO:0000259" key="1">
    <source>
        <dbReference type="Pfam" id="PF24764"/>
    </source>
</evidence>
<name>A0A1Y6L5E4_ZYMTR</name>
<dbReference type="InterPro" id="IPR058913">
    <property type="entry name" value="Integrase_dom_put"/>
</dbReference>
<evidence type="ECO:0000313" key="2">
    <source>
        <dbReference type="EMBL" id="SMY19713.1"/>
    </source>
</evidence>
<reference evidence="2 3" key="1">
    <citation type="submission" date="2016-10" db="EMBL/GenBank/DDBJ databases">
        <authorList>
            <person name="Varghese N."/>
        </authorList>
    </citation>
    <scope>NUCLEOTIDE SEQUENCE [LARGE SCALE GENOMIC DNA]</scope>
</reference>
<dbReference type="EMBL" id="LT882676">
    <property type="protein sequence ID" value="SMY19713.1"/>
    <property type="molecule type" value="Genomic_DNA"/>
</dbReference>
<evidence type="ECO:0000313" key="3">
    <source>
        <dbReference type="Proteomes" id="UP000215453"/>
    </source>
</evidence>
<feature type="domain" description="Integrase core" evidence="1">
    <location>
        <begin position="198"/>
        <end position="375"/>
    </location>
</feature>
<dbReference type="AlphaFoldDB" id="A0A1Y6L5E4"/>
<protein>
    <recommendedName>
        <fullName evidence="1">Integrase core domain-containing protein</fullName>
    </recommendedName>
</protein>
<gene>
    <name evidence="2" type="ORF">ZT1A5_G1148</name>
</gene>
<dbReference type="PANTHER" id="PTHR46791:SF5">
    <property type="entry name" value="CLR5 DOMAIN-CONTAINING PROTEIN-RELATED"/>
    <property type="match status" value="1"/>
</dbReference>